<gene>
    <name evidence="2" type="ORF">DM868_05980</name>
</gene>
<feature type="domain" description="Thioredoxin" evidence="1">
    <location>
        <begin position="2"/>
        <end position="161"/>
    </location>
</feature>
<comment type="caution">
    <text evidence="2">The sequence shown here is derived from an EMBL/GenBank/DDBJ whole genome shotgun (WGS) entry which is preliminary data.</text>
</comment>
<sequence length="177" mass="19069">MIQEGQTAPDFALPGVEGGEPALYELFRPIGAGNAVLLWFAPATFLPTATAELCAIRDAGWHDLPGLEVWALSMDSIYAAAAYADRYDLPMALLGDASSAASYYGVQYDEWEGHYGPPKRAVFLVGTDWDVAFVWSCADAFEASDPSPVELVAPHVQARFAAADMEVSIDYDAFTPP</sequence>
<dbReference type="Proteomes" id="UP000308037">
    <property type="component" value="Unassembled WGS sequence"/>
</dbReference>
<keyword evidence="3" id="KW-1185">Reference proteome</keyword>
<evidence type="ECO:0000313" key="2">
    <source>
        <dbReference type="EMBL" id="TKR26041.1"/>
    </source>
</evidence>
<dbReference type="Gene3D" id="3.40.30.10">
    <property type="entry name" value="Glutaredoxin"/>
    <property type="match status" value="1"/>
</dbReference>
<dbReference type="AlphaFoldDB" id="A0A4U5JCN0"/>
<dbReference type="GO" id="GO:0016491">
    <property type="term" value="F:oxidoreductase activity"/>
    <property type="evidence" value="ECO:0007669"/>
    <property type="project" value="InterPro"/>
</dbReference>
<evidence type="ECO:0000259" key="1">
    <source>
        <dbReference type="PROSITE" id="PS51352"/>
    </source>
</evidence>
<dbReference type="InterPro" id="IPR013766">
    <property type="entry name" value="Thioredoxin_domain"/>
</dbReference>
<dbReference type="EMBL" id="QKNX01000002">
    <property type="protein sequence ID" value="TKR26041.1"/>
    <property type="molecule type" value="Genomic_DNA"/>
</dbReference>
<name>A0A4U5JCN0_9EURY</name>
<evidence type="ECO:0000313" key="3">
    <source>
        <dbReference type="Proteomes" id="UP000308037"/>
    </source>
</evidence>
<dbReference type="OrthoDB" id="165617at2157"/>
<dbReference type="InterPro" id="IPR036249">
    <property type="entry name" value="Thioredoxin-like_sf"/>
</dbReference>
<dbReference type="PROSITE" id="PS51352">
    <property type="entry name" value="THIOREDOXIN_2"/>
    <property type="match status" value="1"/>
</dbReference>
<dbReference type="RefSeq" id="WP_137275959.1">
    <property type="nucleotide sequence ID" value="NZ_QKNX01000002.1"/>
</dbReference>
<proteinExistence type="predicted"/>
<dbReference type="InterPro" id="IPR000866">
    <property type="entry name" value="AhpC/TSA"/>
</dbReference>
<dbReference type="SUPFAM" id="SSF52833">
    <property type="entry name" value="Thioredoxin-like"/>
    <property type="match status" value="1"/>
</dbReference>
<reference evidence="2 3" key="1">
    <citation type="submission" date="2019-04" db="EMBL/GenBank/DDBJ databases">
        <title>Natronomonas sp. F20-122 a newhaloarchaeon isolated from a saline saltern of Isla Bacuta, Huelva, Spain.</title>
        <authorList>
            <person name="Duran-Viseras A."/>
            <person name="Sanchez-Porro C."/>
            <person name="Ventosa A."/>
        </authorList>
    </citation>
    <scope>NUCLEOTIDE SEQUENCE [LARGE SCALE GENOMIC DNA]</scope>
    <source>
        <strain evidence="2 3">F20-122</strain>
    </source>
</reference>
<dbReference type="Pfam" id="PF00578">
    <property type="entry name" value="AhpC-TSA"/>
    <property type="match status" value="1"/>
</dbReference>
<dbReference type="GO" id="GO:0016209">
    <property type="term" value="F:antioxidant activity"/>
    <property type="evidence" value="ECO:0007669"/>
    <property type="project" value="InterPro"/>
</dbReference>
<protein>
    <submittedName>
        <fullName evidence="2">Redoxin domain-containing protein</fullName>
    </submittedName>
</protein>
<accession>A0A4U5JCN0</accession>
<organism evidence="2 3">
    <name type="scientific">Natronomonas salsuginis</name>
    <dbReference type="NCBI Taxonomy" id="2217661"/>
    <lineage>
        <taxon>Archaea</taxon>
        <taxon>Methanobacteriati</taxon>
        <taxon>Methanobacteriota</taxon>
        <taxon>Stenosarchaea group</taxon>
        <taxon>Halobacteria</taxon>
        <taxon>Halobacteriales</taxon>
        <taxon>Natronomonadaceae</taxon>
        <taxon>Natronomonas</taxon>
    </lineage>
</organism>